<comment type="caution">
    <text evidence="1">The sequence shown here is derived from an EMBL/GenBank/DDBJ whole genome shotgun (WGS) entry which is preliminary data.</text>
</comment>
<organism evidence="1 2">
    <name type="scientific">Acetobacterium bakii</name>
    <dbReference type="NCBI Taxonomy" id="52689"/>
    <lineage>
        <taxon>Bacteria</taxon>
        <taxon>Bacillati</taxon>
        <taxon>Bacillota</taxon>
        <taxon>Clostridia</taxon>
        <taxon>Eubacteriales</taxon>
        <taxon>Eubacteriaceae</taxon>
        <taxon>Acetobacterium</taxon>
    </lineage>
</organism>
<accession>A0A0L6U239</accession>
<keyword evidence="2" id="KW-1185">Reference proteome</keyword>
<evidence type="ECO:0000313" key="1">
    <source>
        <dbReference type="EMBL" id="KNZ42397.1"/>
    </source>
</evidence>
<name>A0A0L6U239_9FIRM</name>
<dbReference type="Proteomes" id="UP000036873">
    <property type="component" value="Unassembled WGS sequence"/>
</dbReference>
<gene>
    <name evidence="1" type="ORF">AKG39_06380</name>
</gene>
<dbReference type="RefSeq" id="WP_050739547.1">
    <property type="nucleotide sequence ID" value="NZ_LGYO01000013.1"/>
</dbReference>
<sequence length="122" mass="14193">MAKLIWEKESGTRYFQDDLLKYKCYGCEKEFIVGRNHKETSEQLICPYCGQAKALDEISECGGECLEELELGCFGIYFTIDKNGEPVTQPIDLFEKELFFNRESMTEEERNTLNVKIVKQIN</sequence>
<proteinExistence type="predicted"/>
<protein>
    <submittedName>
        <fullName evidence="1">Uncharacterized protein</fullName>
    </submittedName>
</protein>
<reference evidence="2" key="1">
    <citation type="submission" date="2015-07" db="EMBL/GenBank/DDBJ databases">
        <title>Draft genome sequence of Acetobacterium bakii DSM 8293, a potential psychrophilic chemical producer through syngas fermentation.</title>
        <authorList>
            <person name="Song Y."/>
            <person name="Hwang S."/>
            <person name="Cho B.-K."/>
        </authorList>
    </citation>
    <scope>NUCLEOTIDE SEQUENCE [LARGE SCALE GENOMIC DNA]</scope>
    <source>
        <strain evidence="2">DSM 8239</strain>
    </source>
</reference>
<evidence type="ECO:0000313" key="2">
    <source>
        <dbReference type="Proteomes" id="UP000036873"/>
    </source>
</evidence>
<dbReference type="EMBL" id="LGYO01000013">
    <property type="protein sequence ID" value="KNZ42397.1"/>
    <property type="molecule type" value="Genomic_DNA"/>
</dbReference>
<dbReference type="OrthoDB" id="1778099at2"/>
<dbReference type="AlphaFoldDB" id="A0A0L6U239"/>